<name>A0A8A1MB67_AJECA</name>
<keyword evidence="1" id="KW-1133">Transmembrane helix</keyword>
<reference evidence="2" key="1">
    <citation type="submission" date="2021-01" db="EMBL/GenBank/DDBJ databases">
        <title>Chromosome-level genome assembly of a human fungal pathogen reveals clustering of transcriptionally co-regulated genes.</title>
        <authorList>
            <person name="Voorhies M."/>
            <person name="Cohen S."/>
            <person name="Shea T.P."/>
            <person name="Petrus S."/>
            <person name="Munoz J.F."/>
            <person name="Poplawski S."/>
            <person name="Goldman W.E."/>
            <person name="Michael T."/>
            <person name="Cuomo C.A."/>
            <person name="Sil A."/>
            <person name="Beyhan S."/>
        </authorList>
    </citation>
    <scope>NUCLEOTIDE SEQUENCE</scope>
    <source>
        <strain evidence="2">WU24</strain>
    </source>
</reference>
<keyword evidence="1" id="KW-0812">Transmembrane</keyword>
<keyword evidence="1" id="KW-0472">Membrane</keyword>
<protein>
    <submittedName>
        <fullName evidence="2">Uncharacterized protein</fullName>
    </submittedName>
</protein>
<dbReference type="EMBL" id="CP069112">
    <property type="protein sequence ID" value="QSS62470.1"/>
    <property type="molecule type" value="Genomic_DNA"/>
</dbReference>
<organism evidence="2 3">
    <name type="scientific">Ajellomyces capsulatus</name>
    <name type="common">Darling's disease fungus</name>
    <name type="synonym">Histoplasma capsulatum</name>
    <dbReference type="NCBI Taxonomy" id="5037"/>
    <lineage>
        <taxon>Eukaryota</taxon>
        <taxon>Fungi</taxon>
        <taxon>Dikarya</taxon>
        <taxon>Ascomycota</taxon>
        <taxon>Pezizomycotina</taxon>
        <taxon>Eurotiomycetes</taxon>
        <taxon>Eurotiomycetidae</taxon>
        <taxon>Onygenales</taxon>
        <taxon>Ajellomycetaceae</taxon>
        <taxon>Histoplasma</taxon>
    </lineage>
</organism>
<accession>A0A8A1MB67</accession>
<proteinExistence type="predicted"/>
<dbReference type="OrthoDB" id="10462032at2759"/>
<evidence type="ECO:0000313" key="2">
    <source>
        <dbReference type="EMBL" id="QSS62470.1"/>
    </source>
</evidence>
<dbReference type="VEuPathDB" id="FungiDB:I7I51_02207"/>
<gene>
    <name evidence="2" type="ORF">I7I51_02207</name>
</gene>
<dbReference type="AlphaFoldDB" id="A0A8A1MB67"/>
<dbReference type="Proteomes" id="UP000663671">
    <property type="component" value="Chromosome 7"/>
</dbReference>
<feature type="transmembrane region" description="Helical" evidence="1">
    <location>
        <begin position="23"/>
        <end position="45"/>
    </location>
</feature>
<sequence>MPSQTIGDKALMFPKPKTTHTNIVPINAVYCVVVIPSFRVFASVVPVSQRRNSRKPGAPEAHIQTALTDILHQDVHIYSWDTPNTSTPFSKRNMDKFVEAMRAIIGVLVIDIMQALPVFSIVEGTCSLLPTLRNSKIRFRSCQTPVSDDNNTLDAEFPFMLVPVNPEHCRSKIYRPLMHRQKSESYTSKYPAALTSPVVNYRKAIGDHKPTAVKTFQHIPKQLAMLDDPEPLEYYLAIDPNRAPKRPLFGWLLGYEGLGIGGNLGRSEVPGEIKALESEEKVVVLKRYMDGAATRSLWPEKGVVEHENYDEAKSALLWVKAEFIAEYGSHLG</sequence>
<evidence type="ECO:0000256" key="1">
    <source>
        <dbReference type="SAM" id="Phobius"/>
    </source>
</evidence>
<feature type="transmembrane region" description="Helical" evidence="1">
    <location>
        <begin position="100"/>
        <end position="122"/>
    </location>
</feature>
<evidence type="ECO:0000313" key="3">
    <source>
        <dbReference type="Proteomes" id="UP000663671"/>
    </source>
</evidence>